<dbReference type="GO" id="GO:0051536">
    <property type="term" value="F:iron-sulfur cluster binding"/>
    <property type="evidence" value="ECO:0007669"/>
    <property type="project" value="UniProtKB-KW"/>
</dbReference>
<evidence type="ECO:0000256" key="5">
    <source>
        <dbReference type="ARBA" id="ARBA00023004"/>
    </source>
</evidence>
<feature type="region of interest" description="Disordered" evidence="7">
    <location>
        <begin position="209"/>
        <end position="233"/>
    </location>
</feature>
<dbReference type="FunCoup" id="H2XUK5">
    <property type="interactions" value="825"/>
</dbReference>
<reference evidence="8" key="4">
    <citation type="submission" date="2025-09" db="UniProtKB">
        <authorList>
            <consortium name="Ensembl"/>
        </authorList>
    </citation>
    <scope>IDENTIFICATION</scope>
</reference>
<comment type="similarity">
    <text evidence="3">Belongs to the DPH1/DPH2 family. DPH2 subfamily.</text>
</comment>
<dbReference type="RefSeq" id="XP_009858554.3">
    <property type="nucleotide sequence ID" value="XM_009860252.3"/>
</dbReference>
<proteinExistence type="inferred from homology"/>
<dbReference type="NCBIfam" id="TIGR00322">
    <property type="entry name" value="diphth2_R"/>
    <property type="match status" value="1"/>
</dbReference>
<reference evidence="8" key="3">
    <citation type="submission" date="2025-08" db="UniProtKB">
        <authorList>
            <consortium name="Ensembl"/>
        </authorList>
    </citation>
    <scope>IDENTIFICATION</scope>
</reference>
<dbReference type="KEGG" id="cin:100181314"/>
<dbReference type="STRING" id="7719.ENSCINP00000033339"/>
<keyword evidence="5" id="KW-0408">Iron</keyword>
<dbReference type="OrthoDB" id="449241at2759"/>
<dbReference type="FunFam" id="3.40.50.11860:FF:000001">
    <property type="entry name" value="2-(3-amino-3-carboxypropyl)histidine synthase subunit 2"/>
    <property type="match status" value="1"/>
</dbReference>
<evidence type="ECO:0000256" key="7">
    <source>
        <dbReference type="SAM" id="MobiDB-lite"/>
    </source>
</evidence>
<dbReference type="AlphaFoldDB" id="H2XUK5"/>
<dbReference type="OMA" id="TSNSRPM"/>
<dbReference type="Ensembl" id="ENSCINT00000036992.1">
    <property type="protein sequence ID" value="ENSCINP00000033339.1"/>
    <property type="gene ID" value="ENSCING00000019772.1"/>
</dbReference>
<evidence type="ECO:0000256" key="2">
    <source>
        <dbReference type="ARBA" id="ARBA00005156"/>
    </source>
</evidence>
<dbReference type="GO" id="GO:0090560">
    <property type="term" value="F:2-(3-amino-3-carboxypropyl)histidine synthase activity"/>
    <property type="evidence" value="ECO:0007669"/>
    <property type="project" value="InterPro"/>
</dbReference>
<name>H2XUK5_CIOIN</name>
<keyword evidence="6" id="KW-0411">Iron-sulfur</keyword>
<dbReference type="PANTHER" id="PTHR10762">
    <property type="entry name" value="DIPHTHAMIDE BIOSYNTHESIS PROTEIN"/>
    <property type="match status" value="1"/>
</dbReference>
<dbReference type="UniPathway" id="UPA00559"/>
<dbReference type="RefSeq" id="XP_026690309.1">
    <property type="nucleotide sequence ID" value="XM_026834508.1"/>
</dbReference>
<evidence type="ECO:0000256" key="1">
    <source>
        <dbReference type="ARBA" id="ARBA00001966"/>
    </source>
</evidence>
<evidence type="ECO:0000256" key="3">
    <source>
        <dbReference type="ARBA" id="ARBA00006179"/>
    </source>
</evidence>
<comment type="cofactor">
    <cofactor evidence="1">
        <name>[4Fe-4S] cluster</name>
        <dbReference type="ChEBI" id="CHEBI:49883"/>
    </cofactor>
</comment>
<feature type="compositionally biased region" description="Low complexity" evidence="7">
    <location>
        <begin position="217"/>
        <end position="233"/>
    </location>
</feature>
<keyword evidence="4" id="KW-0479">Metal-binding</keyword>
<dbReference type="InParanoid" id="H2XUK5"/>
<dbReference type="Pfam" id="PF01866">
    <property type="entry name" value="Diphthamide_syn"/>
    <property type="match status" value="1"/>
</dbReference>
<organism evidence="8 9">
    <name type="scientific">Ciona intestinalis</name>
    <name type="common">Transparent sea squirt</name>
    <name type="synonym">Ascidia intestinalis</name>
    <dbReference type="NCBI Taxonomy" id="7719"/>
    <lineage>
        <taxon>Eukaryota</taxon>
        <taxon>Metazoa</taxon>
        <taxon>Chordata</taxon>
        <taxon>Tunicata</taxon>
        <taxon>Ascidiacea</taxon>
        <taxon>Phlebobranchia</taxon>
        <taxon>Cionidae</taxon>
        <taxon>Ciona</taxon>
    </lineage>
</organism>
<dbReference type="GO" id="GO:0017183">
    <property type="term" value="P:protein histidyl modification to diphthamide"/>
    <property type="evidence" value="ECO:0000318"/>
    <property type="project" value="GO_Central"/>
</dbReference>
<reference evidence="8" key="2">
    <citation type="journal article" date="2008" name="Genome Biol.">
        <title>Improved genome assembly and evidence-based global gene model set for the chordate Ciona intestinalis: new insight into intron and operon populations.</title>
        <authorList>
            <person name="Satou Y."/>
            <person name="Mineta K."/>
            <person name="Ogasawara M."/>
            <person name="Sasakura Y."/>
            <person name="Shoguchi E."/>
            <person name="Ueno K."/>
            <person name="Yamada L."/>
            <person name="Matsumoto J."/>
            <person name="Wasserscheid J."/>
            <person name="Dewar K."/>
            <person name="Wiley G.B."/>
            <person name="Macmil S.L."/>
            <person name="Roe B.A."/>
            <person name="Zeller R.W."/>
            <person name="Hastings K.E."/>
            <person name="Lemaire P."/>
            <person name="Lindquist E."/>
            <person name="Endo T."/>
            <person name="Hotta K."/>
            <person name="Inaba K."/>
        </authorList>
    </citation>
    <scope>NUCLEOTIDE SEQUENCE [LARGE SCALE GENOMIC DNA]</scope>
    <source>
        <strain evidence="8">wild type</strain>
    </source>
</reference>
<dbReference type="GeneTree" id="ENSGT00940000153694"/>
<evidence type="ECO:0000256" key="6">
    <source>
        <dbReference type="ARBA" id="ARBA00023014"/>
    </source>
</evidence>
<evidence type="ECO:0000256" key="4">
    <source>
        <dbReference type="ARBA" id="ARBA00022723"/>
    </source>
</evidence>
<dbReference type="Gene3D" id="3.40.50.11840">
    <property type="entry name" value="Diphthamide synthesis DPH1/DPH2 domain 1"/>
    <property type="match status" value="1"/>
</dbReference>
<comment type="pathway">
    <text evidence="2">Protein modification; peptidyl-diphthamide biosynthesis.</text>
</comment>
<dbReference type="Gene3D" id="3.40.50.11860">
    <property type="entry name" value="Diphthamide synthesis DPH1/DPH2 domain 3"/>
    <property type="match status" value="1"/>
</dbReference>
<accession>A0A1W3JCB3</accession>
<dbReference type="InterPro" id="IPR042263">
    <property type="entry name" value="DPH1/DPH2_1"/>
</dbReference>
<evidence type="ECO:0000313" key="8">
    <source>
        <dbReference type="Ensembl" id="ENSCINP00000033339.1"/>
    </source>
</evidence>
<keyword evidence="9" id="KW-1185">Reference proteome</keyword>
<dbReference type="HOGENOM" id="CLU_015210_1_0_1"/>
<dbReference type="InterPro" id="IPR042265">
    <property type="entry name" value="DPH1/DPH2_3"/>
</dbReference>
<dbReference type="GeneID" id="100181314"/>
<dbReference type="GO" id="GO:0046872">
    <property type="term" value="F:metal ion binding"/>
    <property type="evidence" value="ECO:0007669"/>
    <property type="project" value="UniProtKB-KW"/>
</dbReference>
<dbReference type="PANTHER" id="PTHR10762:SF2">
    <property type="entry name" value="2-(3-AMINO-3-CARBOXYPROPYL)HISTIDINE SYNTHASE SUBUNIT 2"/>
    <property type="match status" value="1"/>
</dbReference>
<dbReference type="EMBL" id="EAAA01002071">
    <property type="status" value="NOT_ANNOTATED_CDS"/>
    <property type="molecule type" value="Genomic_DNA"/>
</dbReference>
<gene>
    <name evidence="8" type="primary">LOC100181314</name>
</gene>
<dbReference type="SFLD" id="SFLDS00032">
    <property type="entry name" value="Radical_SAM_3-amino-3-carboxyp"/>
    <property type="match status" value="1"/>
</dbReference>
<dbReference type="InterPro" id="IPR016435">
    <property type="entry name" value="DPH1/DPH2"/>
</dbReference>
<evidence type="ECO:0000313" key="9">
    <source>
        <dbReference type="Proteomes" id="UP000008144"/>
    </source>
</evidence>
<sequence>MASAFYTTDKPELLASYPQIKQTLKAGSSENIKEKYDVNQCVQFIKDNGVTKVALQFPDEMLNDAVAVTEYLQLQTDANIYLLADTSYGNYDVDEVAAQHVQADLIIHFGKASLTSTSKTKTLFVLGKMNLSIEEVVASFKQVFPTSESHVFIFAESTYVHALDEIYKQLLPSYPNLSLGLLKPNETENDRTACSNPCTECSCTRDTEEQQTISGHSPNLTTSVTSNSNENSNTYSTSKYCFPLNENKSPTEYSLFFIGSNESEDLKMFLFQLPTITGYVFDPDTKTCNSTVSNIKRQLAKKYYLVEKLKDAKTIGIVVGTLGMAGYLEIIEHLKHIISLTKRKSYTFVVGKINPAKLANFSEIDVFVVVACPEQTNLDSSEYFKPLVTPYEVEVAYNANREWGEPYVFNFRDLLPGGSSYVEFSPSTEETISLITGEIRNNLNENINGDNQLEVRSNENALSVFHPNSSVYRYIGSTWKGLEQKLGETEVTLAEDGRSGLPVHYSSECT</sequence>
<protein>
    <submittedName>
        <fullName evidence="8">2-(3-amino-3-carboxypropyl)histidine synthase subunit 2</fullName>
    </submittedName>
</protein>
<accession>H2XUK5</accession>
<dbReference type="Proteomes" id="UP000008144">
    <property type="component" value="Chromosome 5"/>
</dbReference>
<reference evidence="9" key="1">
    <citation type="journal article" date="2002" name="Science">
        <title>The draft genome of Ciona intestinalis: insights into chordate and vertebrate origins.</title>
        <authorList>
            <person name="Dehal P."/>
            <person name="Satou Y."/>
            <person name="Campbell R.K."/>
            <person name="Chapman J."/>
            <person name="Degnan B."/>
            <person name="De Tomaso A."/>
            <person name="Davidson B."/>
            <person name="Di Gregorio A."/>
            <person name="Gelpke M."/>
            <person name="Goodstein D.M."/>
            <person name="Harafuji N."/>
            <person name="Hastings K.E."/>
            <person name="Ho I."/>
            <person name="Hotta K."/>
            <person name="Huang W."/>
            <person name="Kawashima T."/>
            <person name="Lemaire P."/>
            <person name="Martinez D."/>
            <person name="Meinertzhagen I.A."/>
            <person name="Necula S."/>
            <person name="Nonaka M."/>
            <person name="Putnam N."/>
            <person name="Rash S."/>
            <person name="Saiga H."/>
            <person name="Satake M."/>
            <person name="Terry A."/>
            <person name="Yamada L."/>
            <person name="Wang H.G."/>
            <person name="Awazu S."/>
            <person name="Azumi K."/>
            <person name="Boore J."/>
            <person name="Branno M."/>
            <person name="Chin-Bow S."/>
            <person name="DeSantis R."/>
            <person name="Doyle S."/>
            <person name="Francino P."/>
            <person name="Keys D.N."/>
            <person name="Haga S."/>
            <person name="Hayashi H."/>
            <person name="Hino K."/>
            <person name="Imai K.S."/>
            <person name="Inaba K."/>
            <person name="Kano S."/>
            <person name="Kobayashi K."/>
            <person name="Kobayashi M."/>
            <person name="Lee B.I."/>
            <person name="Makabe K.W."/>
            <person name="Manohar C."/>
            <person name="Matassi G."/>
            <person name="Medina M."/>
            <person name="Mochizuki Y."/>
            <person name="Mount S."/>
            <person name="Morishita T."/>
            <person name="Miura S."/>
            <person name="Nakayama A."/>
            <person name="Nishizaka S."/>
            <person name="Nomoto H."/>
            <person name="Ohta F."/>
            <person name="Oishi K."/>
            <person name="Rigoutsos I."/>
            <person name="Sano M."/>
            <person name="Sasaki A."/>
            <person name="Sasakura Y."/>
            <person name="Shoguchi E."/>
            <person name="Shin-i T."/>
            <person name="Spagnuolo A."/>
            <person name="Stainier D."/>
            <person name="Suzuki M.M."/>
            <person name="Tassy O."/>
            <person name="Takatori N."/>
            <person name="Tokuoka M."/>
            <person name="Yagi K."/>
            <person name="Yoshizaki F."/>
            <person name="Wada S."/>
            <person name="Zhang C."/>
            <person name="Hyatt P.D."/>
            <person name="Larimer F."/>
            <person name="Detter C."/>
            <person name="Doggett N."/>
            <person name="Glavina T."/>
            <person name="Hawkins T."/>
            <person name="Richardson P."/>
            <person name="Lucas S."/>
            <person name="Kohara Y."/>
            <person name="Levine M."/>
            <person name="Satoh N."/>
            <person name="Rokhsar D.S."/>
        </authorList>
    </citation>
    <scope>NUCLEOTIDE SEQUENCE [LARGE SCALE GENOMIC DNA]</scope>
</reference>